<dbReference type="GO" id="GO:0051015">
    <property type="term" value="F:actin filament binding"/>
    <property type="evidence" value="ECO:0007669"/>
    <property type="project" value="InterPro"/>
</dbReference>
<dbReference type="Pfam" id="PF00626">
    <property type="entry name" value="Gelsolin"/>
    <property type="match status" value="3"/>
</dbReference>
<sequence length="381" mass="41701">MRRVGLVDNVSANTSREILMRTEVLLTIRRAEAAFEKETRKGAAETEPAWEGAGQEPGLKIWRIEQFEVKAWPEAEYGNFYEGDSYIVLQTTKDPESDKLNQDVFFWLGLDSSLDEQGTAAYKTVELDDLLDGAAVQHREVMMHESQEFNALFKQINYLKGGVASGFNHVEEGAYVAKLLQVKKVGKQTNIIEVVCQRESLNHGDAFILDAGASIYVWKGDSCSPFEAQMANMAAEALEATRNGKSTRTADTDDAFWEALGGEGDITSAEDAAAVLPVPVEVGEGVLFQLSDADGSLGMEEVGRGELSMSMLKPLDVFLCDTGPAILVWIGGEASPKESAAAMDTANKYLVQMQKPLTTEVTVLKDGHTSGHKRFQEIFAN</sequence>
<dbReference type="SUPFAM" id="SSF55753">
    <property type="entry name" value="Actin depolymerizing proteins"/>
    <property type="match status" value="3"/>
</dbReference>
<feature type="domain" description="Gelsolin-like" evidence="1">
    <location>
        <begin position="193"/>
        <end position="249"/>
    </location>
</feature>
<dbReference type="PANTHER" id="PTHR11977:SF130">
    <property type="entry name" value="SEVERIN"/>
    <property type="match status" value="1"/>
</dbReference>
<dbReference type="EMBL" id="HBEP01006300">
    <property type="protein sequence ID" value="CAD8473743.1"/>
    <property type="molecule type" value="Transcribed_RNA"/>
</dbReference>
<feature type="domain" description="Gelsolin-like" evidence="1">
    <location>
        <begin position="73"/>
        <end position="149"/>
    </location>
</feature>
<evidence type="ECO:0000313" key="2">
    <source>
        <dbReference type="EMBL" id="CAD8473743.1"/>
    </source>
</evidence>
<dbReference type="InterPro" id="IPR029006">
    <property type="entry name" value="ADF-H/Gelsolin-like_dom_sf"/>
</dbReference>
<dbReference type="CDD" id="cd11290">
    <property type="entry name" value="gelsolin_S1_like"/>
    <property type="match status" value="1"/>
</dbReference>
<organism evidence="2">
    <name type="scientific">Phaeocystis antarctica</name>
    <dbReference type="NCBI Taxonomy" id="33657"/>
    <lineage>
        <taxon>Eukaryota</taxon>
        <taxon>Haptista</taxon>
        <taxon>Haptophyta</taxon>
        <taxon>Prymnesiophyceae</taxon>
        <taxon>Phaeocystales</taxon>
        <taxon>Phaeocystaceae</taxon>
        <taxon>Phaeocystis</taxon>
    </lineage>
</organism>
<proteinExistence type="predicted"/>
<reference evidence="2" key="1">
    <citation type="submission" date="2021-01" db="EMBL/GenBank/DDBJ databases">
        <authorList>
            <person name="Corre E."/>
            <person name="Pelletier E."/>
            <person name="Niang G."/>
            <person name="Scheremetjew M."/>
            <person name="Finn R."/>
            <person name="Kale V."/>
            <person name="Holt S."/>
            <person name="Cochrane G."/>
            <person name="Meng A."/>
            <person name="Brown T."/>
            <person name="Cohen L."/>
        </authorList>
    </citation>
    <scope>NUCLEOTIDE SEQUENCE</scope>
    <source>
        <strain evidence="2">CCMP1374</strain>
    </source>
</reference>
<gene>
    <name evidence="2" type="ORF">PANT1444_LOCUS3484</name>
</gene>
<dbReference type="InterPro" id="IPR007123">
    <property type="entry name" value="Gelsolin-like_dom"/>
</dbReference>
<dbReference type="Gene3D" id="3.40.20.10">
    <property type="entry name" value="Severin"/>
    <property type="match status" value="3"/>
</dbReference>
<dbReference type="AlphaFoldDB" id="A0A7S0HCW5"/>
<dbReference type="GO" id="GO:0008154">
    <property type="term" value="P:actin polymerization or depolymerization"/>
    <property type="evidence" value="ECO:0007669"/>
    <property type="project" value="TreeGrafter"/>
</dbReference>
<feature type="domain" description="Gelsolin-like" evidence="1">
    <location>
        <begin position="301"/>
        <end position="369"/>
    </location>
</feature>
<evidence type="ECO:0000259" key="1">
    <source>
        <dbReference type="Pfam" id="PF00626"/>
    </source>
</evidence>
<dbReference type="GO" id="GO:0015629">
    <property type="term" value="C:actin cytoskeleton"/>
    <property type="evidence" value="ECO:0007669"/>
    <property type="project" value="TreeGrafter"/>
</dbReference>
<dbReference type="GO" id="GO:0005737">
    <property type="term" value="C:cytoplasm"/>
    <property type="evidence" value="ECO:0007669"/>
    <property type="project" value="TreeGrafter"/>
</dbReference>
<name>A0A7S0HCW5_9EUKA</name>
<protein>
    <recommendedName>
        <fullName evidence="1">Gelsolin-like domain-containing protein</fullName>
    </recommendedName>
</protein>
<dbReference type="SMART" id="SM00262">
    <property type="entry name" value="GEL"/>
    <property type="match status" value="3"/>
</dbReference>
<dbReference type="PANTHER" id="PTHR11977">
    <property type="entry name" value="VILLIN"/>
    <property type="match status" value="1"/>
</dbReference>
<dbReference type="PRINTS" id="PR00597">
    <property type="entry name" value="GELSOLIN"/>
</dbReference>
<accession>A0A7S0HCW5</accession>
<dbReference type="InterPro" id="IPR007122">
    <property type="entry name" value="Villin/Gelsolin"/>
</dbReference>